<keyword evidence="4" id="KW-0804">Transcription</keyword>
<dbReference type="RefSeq" id="WP_341374876.1">
    <property type="nucleotide sequence ID" value="NZ_JBBUTF010000012.1"/>
</dbReference>
<evidence type="ECO:0000313" key="8">
    <source>
        <dbReference type="EMBL" id="MEK8027098.1"/>
    </source>
</evidence>
<dbReference type="NCBIfam" id="TIGR02937">
    <property type="entry name" value="sigma70-ECF"/>
    <property type="match status" value="1"/>
</dbReference>
<dbReference type="Pfam" id="PF04542">
    <property type="entry name" value="Sigma70_r2"/>
    <property type="match status" value="1"/>
</dbReference>
<name>A0ABU9BB21_9BURK</name>
<evidence type="ECO:0000259" key="7">
    <source>
        <dbReference type="Pfam" id="PF08281"/>
    </source>
</evidence>
<feature type="region of interest" description="Disordered" evidence="5">
    <location>
        <begin position="96"/>
        <end position="119"/>
    </location>
</feature>
<evidence type="ECO:0000256" key="5">
    <source>
        <dbReference type="SAM" id="MobiDB-lite"/>
    </source>
</evidence>
<comment type="caution">
    <text evidence="8">The sequence shown here is derived from an EMBL/GenBank/DDBJ whole genome shotgun (WGS) entry which is preliminary data.</text>
</comment>
<dbReference type="Gene3D" id="1.10.10.10">
    <property type="entry name" value="Winged helix-like DNA-binding domain superfamily/Winged helix DNA-binding domain"/>
    <property type="match status" value="1"/>
</dbReference>
<dbReference type="PANTHER" id="PTHR43133">
    <property type="entry name" value="RNA POLYMERASE ECF-TYPE SIGMA FACTO"/>
    <property type="match status" value="1"/>
</dbReference>
<dbReference type="Pfam" id="PF08281">
    <property type="entry name" value="Sigma70_r4_2"/>
    <property type="match status" value="1"/>
</dbReference>
<dbReference type="InterPro" id="IPR013249">
    <property type="entry name" value="RNA_pol_sigma70_r4_t2"/>
</dbReference>
<evidence type="ECO:0000313" key="9">
    <source>
        <dbReference type="Proteomes" id="UP001368500"/>
    </source>
</evidence>
<dbReference type="InterPro" id="IPR039425">
    <property type="entry name" value="RNA_pol_sigma-70-like"/>
</dbReference>
<accession>A0ABU9BB21</accession>
<dbReference type="InterPro" id="IPR007627">
    <property type="entry name" value="RNA_pol_sigma70_r2"/>
</dbReference>
<proteinExistence type="inferred from homology"/>
<dbReference type="InterPro" id="IPR036388">
    <property type="entry name" value="WH-like_DNA-bd_sf"/>
</dbReference>
<reference evidence="8 9" key="1">
    <citation type="submission" date="2024-04" db="EMBL/GenBank/DDBJ databases">
        <title>Novel species of the genus Ideonella isolated from streams.</title>
        <authorList>
            <person name="Lu H."/>
        </authorList>
    </citation>
    <scope>NUCLEOTIDE SEQUENCE [LARGE SCALE GENOMIC DNA]</scope>
    <source>
        <strain evidence="8 9">BYS139W</strain>
    </source>
</reference>
<keyword evidence="2" id="KW-0805">Transcription regulation</keyword>
<evidence type="ECO:0000256" key="3">
    <source>
        <dbReference type="ARBA" id="ARBA00023082"/>
    </source>
</evidence>
<gene>
    <name evidence="8" type="ORF">AACH11_14100</name>
</gene>
<dbReference type="InterPro" id="IPR013325">
    <property type="entry name" value="RNA_pol_sigma_r2"/>
</dbReference>
<feature type="compositionally biased region" description="Basic and acidic residues" evidence="5">
    <location>
        <begin position="100"/>
        <end position="112"/>
    </location>
</feature>
<dbReference type="InterPro" id="IPR013324">
    <property type="entry name" value="RNA_pol_sigma_r3/r4-like"/>
</dbReference>
<sequence>MPDDDQLHALLGRVALQDRQALQALYQATSGRLLAVAYRLLEDRGAAEDVLQECFITVWQRAAQFPALRASPLAWLTTLIRNRAIDVARRRRPETPLTWRDAEGEEHHHDIPDESGSPLQQMTQRQADHRLHHCLETIDSEPRAALKLAYFEGLTHEQLAARLERPLGTIKAWVRRSLMRLKDCVGEPA</sequence>
<evidence type="ECO:0000256" key="1">
    <source>
        <dbReference type="ARBA" id="ARBA00010641"/>
    </source>
</evidence>
<dbReference type="EMBL" id="JBBUTF010000012">
    <property type="protein sequence ID" value="MEK8027098.1"/>
    <property type="molecule type" value="Genomic_DNA"/>
</dbReference>
<feature type="domain" description="RNA polymerase sigma factor 70 region 4 type 2" evidence="7">
    <location>
        <begin position="130"/>
        <end position="181"/>
    </location>
</feature>
<dbReference type="Gene3D" id="1.10.1740.10">
    <property type="match status" value="1"/>
</dbReference>
<organism evidence="8 9">
    <name type="scientific">Pseudaquabacterium rugosum</name>
    <dbReference type="NCBI Taxonomy" id="2984194"/>
    <lineage>
        <taxon>Bacteria</taxon>
        <taxon>Pseudomonadati</taxon>
        <taxon>Pseudomonadota</taxon>
        <taxon>Betaproteobacteria</taxon>
        <taxon>Burkholderiales</taxon>
        <taxon>Sphaerotilaceae</taxon>
        <taxon>Pseudaquabacterium</taxon>
    </lineage>
</organism>
<comment type="similarity">
    <text evidence="1">Belongs to the sigma-70 factor family. ECF subfamily.</text>
</comment>
<dbReference type="Proteomes" id="UP001368500">
    <property type="component" value="Unassembled WGS sequence"/>
</dbReference>
<evidence type="ECO:0000256" key="2">
    <source>
        <dbReference type="ARBA" id="ARBA00023015"/>
    </source>
</evidence>
<dbReference type="SUPFAM" id="SSF88946">
    <property type="entry name" value="Sigma2 domain of RNA polymerase sigma factors"/>
    <property type="match status" value="1"/>
</dbReference>
<keyword evidence="9" id="KW-1185">Reference proteome</keyword>
<dbReference type="InterPro" id="IPR014284">
    <property type="entry name" value="RNA_pol_sigma-70_dom"/>
</dbReference>
<dbReference type="SUPFAM" id="SSF88659">
    <property type="entry name" value="Sigma3 and sigma4 domains of RNA polymerase sigma factors"/>
    <property type="match status" value="1"/>
</dbReference>
<feature type="domain" description="RNA polymerase sigma-70 region 2" evidence="6">
    <location>
        <begin position="25"/>
        <end position="92"/>
    </location>
</feature>
<protein>
    <submittedName>
        <fullName evidence="8">Sigma-70 family RNA polymerase sigma factor</fullName>
    </submittedName>
</protein>
<keyword evidence="3" id="KW-0731">Sigma factor</keyword>
<evidence type="ECO:0000259" key="6">
    <source>
        <dbReference type="Pfam" id="PF04542"/>
    </source>
</evidence>
<evidence type="ECO:0000256" key="4">
    <source>
        <dbReference type="ARBA" id="ARBA00023163"/>
    </source>
</evidence>
<dbReference type="PANTHER" id="PTHR43133:SF62">
    <property type="entry name" value="RNA POLYMERASE SIGMA FACTOR SIGZ"/>
    <property type="match status" value="1"/>
</dbReference>